<dbReference type="SUPFAM" id="SSF47364">
    <property type="entry name" value="Domain of the SRP/SRP receptor G-proteins"/>
    <property type="match status" value="1"/>
</dbReference>
<reference evidence="11" key="1">
    <citation type="submission" date="2020-10" db="EMBL/GenBank/DDBJ databases">
        <title>An improved Amphimedon queenslandica hologenome assembly reveals how three proteobacterial symbionts can extend the metabolic phenotypic of their marine sponge host.</title>
        <authorList>
            <person name="Degnan B."/>
            <person name="Degnan S."/>
            <person name="Xiang X."/>
        </authorList>
    </citation>
    <scope>NUCLEOTIDE SEQUENCE</scope>
    <source>
        <strain evidence="11">AqS2</strain>
    </source>
</reference>
<dbReference type="InterPro" id="IPR013822">
    <property type="entry name" value="Signal_recog_particl_SRP54_hlx"/>
</dbReference>
<accession>A0A930UHB1</accession>
<feature type="domain" description="AAA+ ATPase" evidence="8">
    <location>
        <begin position="91"/>
        <end position="243"/>
    </location>
</feature>
<evidence type="ECO:0000256" key="1">
    <source>
        <dbReference type="ARBA" id="ARBA00004413"/>
    </source>
</evidence>
<dbReference type="SUPFAM" id="SSF52540">
    <property type="entry name" value="P-loop containing nucleoside triphosphate hydrolases"/>
    <property type="match status" value="1"/>
</dbReference>
<proteinExistence type="inferred from homology"/>
<keyword evidence="12" id="KW-1185">Reference proteome</keyword>
<comment type="catalytic activity">
    <reaction evidence="7">
        <text>GTP + H2O = GDP + phosphate + H(+)</text>
        <dbReference type="Rhea" id="RHEA:19669"/>
        <dbReference type="ChEBI" id="CHEBI:15377"/>
        <dbReference type="ChEBI" id="CHEBI:15378"/>
        <dbReference type="ChEBI" id="CHEBI:37565"/>
        <dbReference type="ChEBI" id="CHEBI:43474"/>
        <dbReference type="ChEBI" id="CHEBI:58189"/>
        <dbReference type="EC" id="3.6.5.4"/>
    </reaction>
</comment>
<dbReference type="GO" id="GO:0003924">
    <property type="term" value="F:GTPase activity"/>
    <property type="evidence" value="ECO:0007669"/>
    <property type="project" value="TreeGrafter"/>
</dbReference>
<evidence type="ECO:0000256" key="2">
    <source>
        <dbReference type="ARBA" id="ARBA00008531"/>
    </source>
</evidence>
<evidence type="ECO:0000256" key="6">
    <source>
        <dbReference type="ARBA" id="ARBA00023170"/>
    </source>
</evidence>
<dbReference type="AlphaFoldDB" id="A0A930UHB1"/>
<evidence type="ECO:0000259" key="8">
    <source>
        <dbReference type="SMART" id="SM00382"/>
    </source>
</evidence>
<evidence type="ECO:0000259" key="9">
    <source>
        <dbReference type="SMART" id="SM00962"/>
    </source>
</evidence>
<dbReference type="SMART" id="SM00382">
    <property type="entry name" value="AAA"/>
    <property type="match status" value="1"/>
</dbReference>
<keyword evidence="3" id="KW-0547">Nucleotide-binding</keyword>
<dbReference type="InterPro" id="IPR042101">
    <property type="entry name" value="SRP54_N_sf"/>
</dbReference>
<name>A0A930UHB1_9GAMM</name>
<dbReference type="GO" id="GO:0005737">
    <property type="term" value="C:cytoplasm"/>
    <property type="evidence" value="ECO:0007669"/>
    <property type="project" value="UniProtKB-ARBA"/>
</dbReference>
<organism evidence="11 12">
    <name type="scientific">Candidatus Amphirhobacter heronislandensis</name>
    <dbReference type="NCBI Taxonomy" id="1732024"/>
    <lineage>
        <taxon>Bacteria</taxon>
        <taxon>Pseudomonadati</taxon>
        <taxon>Pseudomonadota</taxon>
        <taxon>Gammaproteobacteria</taxon>
        <taxon>Candidatus Tethybacterales</taxon>
        <taxon>Candidatus Tethybacteraceae</taxon>
        <taxon>Candidatus Amphirhobacter</taxon>
    </lineage>
</organism>
<dbReference type="Pfam" id="PF02881">
    <property type="entry name" value="SRP54_N"/>
    <property type="match status" value="1"/>
</dbReference>
<keyword evidence="4" id="KW-0342">GTP-binding</keyword>
<gene>
    <name evidence="11" type="ORF">ISN26_06350</name>
</gene>
<evidence type="ECO:0000313" key="11">
    <source>
        <dbReference type="EMBL" id="MBF2735678.1"/>
    </source>
</evidence>
<dbReference type="PANTHER" id="PTHR43134">
    <property type="entry name" value="SIGNAL RECOGNITION PARTICLE RECEPTOR SUBUNIT ALPHA"/>
    <property type="match status" value="1"/>
</dbReference>
<dbReference type="Gene3D" id="3.40.50.300">
    <property type="entry name" value="P-loop containing nucleotide triphosphate hydrolases"/>
    <property type="match status" value="1"/>
</dbReference>
<dbReference type="GO" id="GO:0006614">
    <property type="term" value="P:SRP-dependent cotranslational protein targeting to membrane"/>
    <property type="evidence" value="ECO:0007669"/>
    <property type="project" value="InterPro"/>
</dbReference>
<evidence type="ECO:0000313" key="12">
    <source>
        <dbReference type="Proteomes" id="UP000604381"/>
    </source>
</evidence>
<dbReference type="EMBL" id="JADHEI010000049">
    <property type="protein sequence ID" value="MBF2735678.1"/>
    <property type="molecule type" value="Genomic_DNA"/>
</dbReference>
<dbReference type="Pfam" id="PF00448">
    <property type="entry name" value="SRP54"/>
    <property type="match status" value="1"/>
</dbReference>
<dbReference type="Gene3D" id="1.20.120.140">
    <property type="entry name" value="Signal recognition particle SRP54, nucleotide-binding domain"/>
    <property type="match status" value="1"/>
</dbReference>
<evidence type="ECO:0000259" key="10">
    <source>
        <dbReference type="SMART" id="SM00963"/>
    </source>
</evidence>
<dbReference type="PANTHER" id="PTHR43134:SF1">
    <property type="entry name" value="SIGNAL RECOGNITION PARTICLE RECEPTOR SUBUNIT ALPHA"/>
    <property type="match status" value="1"/>
</dbReference>
<dbReference type="SMART" id="SM00962">
    <property type="entry name" value="SRP54"/>
    <property type="match status" value="1"/>
</dbReference>
<dbReference type="GO" id="GO:0005886">
    <property type="term" value="C:plasma membrane"/>
    <property type="evidence" value="ECO:0007669"/>
    <property type="project" value="UniProtKB-SubCell"/>
</dbReference>
<protein>
    <submittedName>
        <fullName evidence="11">Signal recognition particle receptor subunit alpha</fullName>
    </submittedName>
</protein>
<comment type="caution">
    <text evidence="11">The sequence shown here is derived from an EMBL/GenBank/DDBJ whole genome shotgun (WGS) entry which is preliminary data.</text>
</comment>
<sequence length="265" mass="26432">MISLAAGLAKLRAGLLPQRTAATAAEVLADLERRLLAADVGTAATRAVVARVKERAGGSEEMAAIGAAIRATLAELLAPLAPRPAPAPESGPRVVMLVGVNGGGKTTTVAKLARQEIEAGGQVVLAAADTFRAAAPEQLAELAGRLGPAARVVTDKDPGAAAYNAVAAGVAAGAGLVLIDTAGRQPNSKALMAEAAKIDKAAGKALAGAPHEKVLALDANTGQNALRQLELFDAELGLTGLVLTKLDGSSRGGVILAIAHGRQIP</sequence>
<dbReference type="InterPro" id="IPR003593">
    <property type="entry name" value="AAA+_ATPase"/>
</dbReference>
<dbReference type="InterPro" id="IPR036225">
    <property type="entry name" value="SRP/SRP_N"/>
</dbReference>
<keyword evidence="5" id="KW-0472">Membrane</keyword>
<evidence type="ECO:0000256" key="4">
    <source>
        <dbReference type="ARBA" id="ARBA00023134"/>
    </source>
</evidence>
<feature type="domain" description="Signal recognition particle SRP54 helical bundle" evidence="10">
    <location>
        <begin position="4"/>
        <end position="77"/>
    </location>
</feature>
<dbReference type="GO" id="GO:0005047">
    <property type="term" value="F:signal recognition particle binding"/>
    <property type="evidence" value="ECO:0007669"/>
    <property type="project" value="TreeGrafter"/>
</dbReference>
<dbReference type="InterPro" id="IPR000897">
    <property type="entry name" value="SRP54_GTPase_dom"/>
</dbReference>
<evidence type="ECO:0000256" key="5">
    <source>
        <dbReference type="ARBA" id="ARBA00023136"/>
    </source>
</evidence>
<dbReference type="GO" id="GO:0005525">
    <property type="term" value="F:GTP binding"/>
    <property type="evidence" value="ECO:0007669"/>
    <property type="project" value="UniProtKB-KW"/>
</dbReference>
<keyword evidence="6 11" id="KW-0675">Receptor</keyword>
<dbReference type="Proteomes" id="UP000604381">
    <property type="component" value="Unassembled WGS sequence"/>
</dbReference>
<feature type="non-terminal residue" evidence="11">
    <location>
        <position position="265"/>
    </location>
</feature>
<feature type="domain" description="SRP54-type proteins GTP-binding" evidence="9">
    <location>
        <begin position="92"/>
        <end position="265"/>
    </location>
</feature>
<comment type="subcellular location">
    <subcellularLocation>
        <location evidence="1">Cell membrane</location>
        <topology evidence="1">Peripheral membrane protein</topology>
        <orientation evidence="1">Cytoplasmic side</orientation>
    </subcellularLocation>
</comment>
<evidence type="ECO:0000256" key="3">
    <source>
        <dbReference type="ARBA" id="ARBA00022741"/>
    </source>
</evidence>
<comment type="similarity">
    <text evidence="2">Belongs to the GTP-binding SRP family.</text>
</comment>
<dbReference type="SMART" id="SM00963">
    <property type="entry name" value="SRP54_N"/>
    <property type="match status" value="1"/>
</dbReference>
<dbReference type="InterPro" id="IPR027417">
    <property type="entry name" value="P-loop_NTPase"/>
</dbReference>
<evidence type="ECO:0000256" key="7">
    <source>
        <dbReference type="ARBA" id="ARBA00048027"/>
    </source>
</evidence>